<dbReference type="AlphaFoldDB" id="A0A0J7NLV7"/>
<evidence type="ECO:0000313" key="11">
    <source>
        <dbReference type="Proteomes" id="UP000036403"/>
    </source>
</evidence>
<evidence type="ECO:0000256" key="6">
    <source>
        <dbReference type="ARBA" id="ARBA00031924"/>
    </source>
</evidence>
<evidence type="ECO:0000256" key="1">
    <source>
        <dbReference type="ARBA" id="ARBA00004502"/>
    </source>
</evidence>
<keyword evidence="11" id="KW-1185">Reference proteome</keyword>
<evidence type="ECO:0000256" key="4">
    <source>
        <dbReference type="ARBA" id="ARBA00022677"/>
    </source>
</evidence>
<dbReference type="PaxDb" id="67767-A0A0J7NLV7"/>
<feature type="transmembrane region" description="Helical" evidence="9">
    <location>
        <begin position="163"/>
        <end position="187"/>
    </location>
</feature>
<keyword evidence="5" id="KW-0378">Hydrolase</keyword>
<evidence type="ECO:0000256" key="9">
    <source>
        <dbReference type="SAM" id="Phobius"/>
    </source>
</evidence>
<dbReference type="OrthoDB" id="448051at2759"/>
<dbReference type="Pfam" id="PF10230">
    <property type="entry name" value="LIDHydrolase"/>
    <property type="match status" value="1"/>
</dbReference>
<keyword evidence="9" id="KW-1133">Transmembrane helix</keyword>
<dbReference type="Gene3D" id="3.40.50.1820">
    <property type="entry name" value="alpha/beta hydrolase"/>
    <property type="match status" value="1"/>
</dbReference>
<dbReference type="PANTHER" id="PTHR13390:SF0">
    <property type="entry name" value="LIPID DROPLET-ASSOCIATED HYDROLASE"/>
    <property type="match status" value="1"/>
</dbReference>
<dbReference type="Proteomes" id="UP000036403">
    <property type="component" value="Unassembled WGS sequence"/>
</dbReference>
<reference evidence="10 11" key="1">
    <citation type="submission" date="2015-04" db="EMBL/GenBank/DDBJ databases">
        <title>Lasius niger genome sequencing.</title>
        <authorList>
            <person name="Konorov E.A."/>
            <person name="Nikitin M.A."/>
            <person name="Kirill M.V."/>
            <person name="Chang P."/>
        </authorList>
    </citation>
    <scope>NUCLEOTIDE SEQUENCE [LARGE SCALE GENOMIC DNA]</scope>
    <source>
        <tissue evidence="10">Whole</tissue>
    </source>
</reference>
<dbReference type="EC" id="3.1.1.13" evidence="7"/>
<name>A0A0J7NLV7_LASNI</name>
<dbReference type="PANTHER" id="PTHR13390">
    <property type="entry name" value="LIPASE"/>
    <property type="match status" value="1"/>
</dbReference>
<keyword evidence="9" id="KW-0812">Transmembrane</keyword>
<proteinExistence type="inferred from homology"/>
<keyword evidence="9" id="KW-0472">Membrane</keyword>
<dbReference type="GO" id="GO:0004771">
    <property type="term" value="F:sterol ester esterase activity"/>
    <property type="evidence" value="ECO:0007669"/>
    <property type="project" value="UniProtKB-EC"/>
</dbReference>
<dbReference type="GO" id="GO:0019915">
    <property type="term" value="P:lipid storage"/>
    <property type="evidence" value="ECO:0007669"/>
    <property type="project" value="InterPro"/>
</dbReference>
<dbReference type="InterPro" id="IPR019363">
    <property type="entry name" value="LDAH"/>
</dbReference>
<dbReference type="STRING" id="67767.A0A0J7NLV7"/>
<gene>
    <name evidence="10" type="ORF">RF55_6432</name>
</gene>
<sequence length="311" mass="35830">MRRSMINCNQVQTEVISEGRWIEEDPLPHSSKQVVLVIPGNPGIPRFYEGFIKALNSRLTEDTPVWVIGHAGHVQPPENLEIAMPGDDKWAECYSLTAQIQHKVEFIKKYVPEDAQLHLVAHSIGAWFVLNLLKNHDINGRIRRCYLLFPTVEYMAKSRNGMFFCNCVSRIASVLVFLSWIFTAIFPLSLQSLLIRTFGLFYGIPVRCVKAVQEMLNPKVLRRVISLAKEEMKYVKEADHETISKYTDKLWFYYGANDGWTPVKYYTNMISKHPDLNAQLCQRGFQHSFVLKDDVDMGHIVGDLINEDSRH</sequence>
<protein>
    <recommendedName>
        <fullName evidence="3">Lipid droplet-associated hydrolase</fullName>
        <ecNumber evidence="7">3.1.1.13</ecNumber>
    </recommendedName>
    <alternativeName>
        <fullName evidence="6">Lipid droplet-associated serine hydrolase</fullName>
    </alternativeName>
</protein>
<comment type="catalytic activity">
    <reaction evidence="8">
        <text>a cholesterol ester + H2O = cholesterol + a fatty acid + H(+)</text>
        <dbReference type="Rhea" id="RHEA:36403"/>
        <dbReference type="ChEBI" id="CHEBI:15377"/>
        <dbReference type="ChEBI" id="CHEBI:15378"/>
        <dbReference type="ChEBI" id="CHEBI:16113"/>
        <dbReference type="ChEBI" id="CHEBI:17002"/>
        <dbReference type="ChEBI" id="CHEBI:28868"/>
        <dbReference type="EC" id="3.1.1.13"/>
    </reaction>
    <physiologicalReaction direction="left-to-right" evidence="8">
        <dbReference type="Rhea" id="RHEA:36404"/>
    </physiologicalReaction>
</comment>
<accession>A0A0J7NLV7</accession>
<comment type="caution">
    <text evidence="10">The sequence shown here is derived from an EMBL/GenBank/DDBJ whole genome shotgun (WGS) entry which is preliminary data.</text>
</comment>
<dbReference type="SUPFAM" id="SSF53474">
    <property type="entry name" value="alpha/beta-Hydrolases"/>
    <property type="match status" value="1"/>
</dbReference>
<comment type="subcellular location">
    <subcellularLocation>
        <location evidence="1">Lipid droplet</location>
    </subcellularLocation>
</comment>
<dbReference type="EMBL" id="LBMM01003496">
    <property type="protein sequence ID" value="KMQ93465.1"/>
    <property type="molecule type" value="Genomic_DNA"/>
</dbReference>
<evidence type="ECO:0000256" key="2">
    <source>
        <dbReference type="ARBA" id="ARBA00008300"/>
    </source>
</evidence>
<keyword evidence="4" id="KW-0551">Lipid droplet</keyword>
<evidence type="ECO:0000256" key="3">
    <source>
        <dbReference type="ARBA" id="ARBA00019242"/>
    </source>
</evidence>
<evidence type="ECO:0000256" key="5">
    <source>
        <dbReference type="ARBA" id="ARBA00022801"/>
    </source>
</evidence>
<dbReference type="GO" id="GO:0005811">
    <property type="term" value="C:lipid droplet"/>
    <property type="evidence" value="ECO:0007669"/>
    <property type="project" value="UniProtKB-SubCell"/>
</dbReference>
<comment type="similarity">
    <text evidence="2">Belongs to the AB hydrolase superfamily. LDAH family.</text>
</comment>
<evidence type="ECO:0000256" key="7">
    <source>
        <dbReference type="ARBA" id="ARBA00039150"/>
    </source>
</evidence>
<organism evidence="10 11">
    <name type="scientific">Lasius niger</name>
    <name type="common">Black garden ant</name>
    <dbReference type="NCBI Taxonomy" id="67767"/>
    <lineage>
        <taxon>Eukaryota</taxon>
        <taxon>Metazoa</taxon>
        <taxon>Ecdysozoa</taxon>
        <taxon>Arthropoda</taxon>
        <taxon>Hexapoda</taxon>
        <taxon>Insecta</taxon>
        <taxon>Pterygota</taxon>
        <taxon>Neoptera</taxon>
        <taxon>Endopterygota</taxon>
        <taxon>Hymenoptera</taxon>
        <taxon>Apocrita</taxon>
        <taxon>Aculeata</taxon>
        <taxon>Formicoidea</taxon>
        <taxon>Formicidae</taxon>
        <taxon>Formicinae</taxon>
        <taxon>Lasius</taxon>
        <taxon>Lasius</taxon>
    </lineage>
</organism>
<evidence type="ECO:0000256" key="8">
    <source>
        <dbReference type="ARBA" id="ARBA00049527"/>
    </source>
</evidence>
<dbReference type="InterPro" id="IPR029058">
    <property type="entry name" value="AB_hydrolase_fold"/>
</dbReference>
<evidence type="ECO:0000313" key="10">
    <source>
        <dbReference type="EMBL" id="KMQ93465.1"/>
    </source>
</evidence>